<dbReference type="PANTHER" id="PTHR34216">
    <property type="match status" value="1"/>
</dbReference>
<organism evidence="3 4">
    <name type="scientific">Pseudoalteromonas luteoviolacea DSM 6061</name>
    <dbReference type="NCBI Taxonomy" id="1365250"/>
    <lineage>
        <taxon>Bacteria</taxon>
        <taxon>Pseudomonadati</taxon>
        <taxon>Pseudomonadota</taxon>
        <taxon>Gammaproteobacteria</taxon>
        <taxon>Alteromonadales</taxon>
        <taxon>Pseudoalteromonadaceae</taxon>
        <taxon>Pseudoalteromonas</taxon>
    </lineage>
</organism>
<comment type="caution">
    <text evidence="3">The sequence shown here is derived from an EMBL/GenBank/DDBJ whole genome shotgun (WGS) entry which is preliminary data.</text>
</comment>
<dbReference type="EMBL" id="AUYB01000079">
    <property type="protein sequence ID" value="KZN43494.1"/>
    <property type="molecule type" value="Genomic_DNA"/>
</dbReference>
<evidence type="ECO:0000313" key="4">
    <source>
        <dbReference type="Proteomes" id="UP000076643"/>
    </source>
</evidence>
<dbReference type="InterPro" id="IPR051398">
    <property type="entry name" value="Polysacch_Deacetylase"/>
</dbReference>
<dbReference type="Proteomes" id="UP000076643">
    <property type="component" value="Unassembled WGS sequence"/>
</dbReference>
<dbReference type="GO" id="GO:0005975">
    <property type="term" value="P:carbohydrate metabolic process"/>
    <property type="evidence" value="ECO:0007669"/>
    <property type="project" value="InterPro"/>
</dbReference>
<keyword evidence="1" id="KW-0732">Signal</keyword>
<dbReference type="InterPro" id="IPR011330">
    <property type="entry name" value="Glyco_hydro/deAcase_b/a-brl"/>
</dbReference>
<proteinExistence type="predicted"/>
<dbReference type="CDD" id="cd10967">
    <property type="entry name" value="CE4_GLA_like_6s"/>
    <property type="match status" value="1"/>
</dbReference>
<dbReference type="GeneID" id="57364217"/>
<reference evidence="3 4" key="1">
    <citation type="submission" date="2013-07" db="EMBL/GenBank/DDBJ databases">
        <title>Comparative Genomic and Metabolomic Analysis of Twelve Strains of Pseudoalteromonas luteoviolacea.</title>
        <authorList>
            <person name="Vynne N.G."/>
            <person name="Mansson M."/>
            <person name="Gram L."/>
        </authorList>
    </citation>
    <scope>NUCLEOTIDE SEQUENCE [LARGE SCALE GENOMIC DNA]</scope>
    <source>
        <strain evidence="3 4">DSM 6061</strain>
    </source>
</reference>
<dbReference type="AlphaFoldDB" id="A0A166YT59"/>
<dbReference type="GO" id="GO:0016810">
    <property type="term" value="F:hydrolase activity, acting on carbon-nitrogen (but not peptide) bonds"/>
    <property type="evidence" value="ECO:0007669"/>
    <property type="project" value="InterPro"/>
</dbReference>
<feature type="domain" description="NodB homology" evidence="2">
    <location>
        <begin position="68"/>
        <end position="302"/>
    </location>
</feature>
<dbReference type="RefSeq" id="WP_405127444.1">
    <property type="nucleotide sequence ID" value="NZ_AQHB01000038.1"/>
</dbReference>
<evidence type="ECO:0000259" key="2">
    <source>
        <dbReference type="PROSITE" id="PS51677"/>
    </source>
</evidence>
<dbReference type="PATRIC" id="fig|1365250.3.peg.745"/>
<protein>
    <recommendedName>
        <fullName evidence="2">NodB homology domain-containing protein</fullName>
    </recommendedName>
</protein>
<evidence type="ECO:0000256" key="1">
    <source>
        <dbReference type="ARBA" id="ARBA00022729"/>
    </source>
</evidence>
<keyword evidence="4" id="KW-1185">Reference proteome</keyword>
<name>A0A166YT59_9GAMM</name>
<dbReference type="PANTHER" id="PTHR34216:SF11">
    <property type="entry name" value="CHITOOLIGOSACCHARIDE DEACETYLASE"/>
    <property type="match status" value="1"/>
</dbReference>
<dbReference type="InterPro" id="IPR002509">
    <property type="entry name" value="NODB_dom"/>
</dbReference>
<dbReference type="Pfam" id="PF01522">
    <property type="entry name" value="Polysacc_deac_1"/>
    <property type="match status" value="1"/>
</dbReference>
<dbReference type="SUPFAM" id="SSF88713">
    <property type="entry name" value="Glycoside hydrolase/deacetylase"/>
    <property type="match status" value="1"/>
</dbReference>
<sequence length="302" mass="33804">MAKKTGALQTVLPSNIDAKQYGVNMWTMKLSSRIVAAIFMTLSFASLSDTGESGRTNDKFSYPNNARNAISLSFDDARESQVDIAIPLLNKHGVKGTFYVNPQFAKKRLEGWKKAVKQGHELGNHTSSHLCTGNFAWLRKQGLGLEQVDLAWLRSDIESTTKFMQAEFGITPQSFAYPCGNTFVGRGEQVKSYVPLVAKMFKTGRTWLDETGNNPTYTDFAQLAGNRMDGMTFDEIKTLLEMLREDNKWIILAGHDVGEKGLYTVDKDALDTLIAYLKDPKNGFWLATVNEVASYIETQREK</sequence>
<gene>
    <name evidence="3" type="ORF">N475_08815</name>
</gene>
<dbReference type="Gene3D" id="3.20.20.370">
    <property type="entry name" value="Glycoside hydrolase/deacetylase"/>
    <property type="match status" value="1"/>
</dbReference>
<dbReference type="PROSITE" id="PS51677">
    <property type="entry name" value="NODB"/>
    <property type="match status" value="1"/>
</dbReference>
<accession>A0A166YT59</accession>
<evidence type="ECO:0000313" key="3">
    <source>
        <dbReference type="EMBL" id="KZN43494.1"/>
    </source>
</evidence>